<reference evidence="5 6" key="1">
    <citation type="submission" date="2017-03" db="EMBL/GenBank/DDBJ databases">
        <title>Complete genome sequence of Blastomonas fulva degrading microcsystin LR.</title>
        <authorList>
            <person name="Lee H.-g."/>
            <person name="Jin L."/>
            <person name="oh H.-M."/>
        </authorList>
    </citation>
    <scope>NUCLEOTIDE SEQUENCE [LARGE SCALE GENOMIC DNA]</scope>
    <source>
        <strain evidence="5 6">T2</strain>
    </source>
</reference>
<evidence type="ECO:0000256" key="2">
    <source>
        <dbReference type="ARBA" id="ARBA00023125"/>
    </source>
</evidence>
<dbReference type="PRINTS" id="PR00032">
    <property type="entry name" value="HTHARAC"/>
</dbReference>
<dbReference type="InterPro" id="IPR018060">
    <property type="entry name" value="HTH_AraC"/>
</dbReference>
<dbReference type="SMART" id="SM00342">
    <property type="entry name" value="HTH_ARAC"/>
    <property type="match status" value="1"/>
</dbReference>
<evidence type="ECO:0000256" key="1">
    <source>
        <dbReference type="ARBA" id="ARBA00023015"/>
    </source>
</evidence>
<evidence type="ECO:0000313" key="5">
    <source>
        <dbReference type="EMBL" id="ASR52328.1"/>
    </source>
</evidence>
<name>A0ABN5B805_9SPHN</name>
<evidence type="ECO:0000259" key="4">
    <source>
        <dbReference type="PROSITE" id="PS01124"/>
    </source>
</evidence>
<organism evidence="5 6">
    <name type="scientific">Blastomonas fulva</name>
    <dbReference type="NCBI Taxonomy" id="1550728"/>
    <lineage>
        <taxon>Bacteria</taxon>
        <taxon>Pseudomonadati</taxon>
        <taxon>Pseudomonadota</taxon>
        <taxon>Alphaproteobacteria</taxon>
        <taxon>Sphingomonadales</taxon>
        <taxon>Sphingomonadaceae</taxon>
        <taxon>Blastomonas</taxon>
    </lineage>
</organism>
<feature type="domain" description="HTH araC/xylS-type" evidence="4">
    <location>
        <begin position="200"/>
        <end position="300"/>
    </location>
</feature>
<proteinExistence type="predicted"/>
<keyword evidence="3" id="KW-0804">Transcription</keyword>
<dbReference type="Gene3D" id="1.10.10.60">
    <property type="entry name" value="Homeodomain-like"/>
    <property type="match status" value="1"/>
</dbReference>
<dbReference type="SUPFAM" id="SSF46689">
    <property type="entry name" value="Homeodomain-like"/>
    <property type="match status" value="1"/>
</dbReference>
<evidence type="ECO:0000256" key="3">
    <source>
        <dbReference type="ARBA" id="ARBA00023163"/>
    </source>
</evidence>
<keyword evidence="2" id="KW-0238">DNA-binding</keyword>
<evidence type="ECO:0000313" key="6">
    <source>
        <dbReference type="Proteomes" id="UP000258016"/>
    </source>
</evidence>
<dbReference type="Pfam" id="PF12833">
    <property type="entry name" value="HTH_18"/>
    <property type="match status" value="1"/>
</dbReference>
<dbReference type="Proteomes" id="UP000258016">
    <property type="component" value="Chromosome"/>
</dbReference>
<dbReference type="EMBL" id="CP020083">
    <property type="protein sequence ID" value="ASR52328.1"/>
    <property type="molecule type" value="Genomic_DNA"/>
</dbReference>
<sequence length="312" mass="34927">MASELLKRLGEIGKRGQPSDTARPAKVMIEAELKLPNAQLWVARFNHQGPNEYLFCRRKFYWVDLCLTPRRPDSRARYLDHWGPHRFGSMGAIIAFPPGFKLHLKNEGGQHISLICALAADAVDRWLPDGFDWTDRRLEACLNIASSEIRTLLVRLSQEVLHPGVAGKEICDALVLILSVEIARTLTAMEEPARLGGLAAWRMRVIEKRLAEPGEIPTLAELAARCDLSVRQLTRGFRTSRGCSIGDYIAQHRIEVAKRRLATDESLKSIANATGFSSQSTFTYAFRRATGVTPLVFRQRMLRGIKQNAPAA</sequence>
<dbReference type="InterPro" id="IPR050204">
    <property type="entry name" value="AraC_XylS_family_regulators"/>
</dbReference>
<gene>
    <name evidence="5" type="ORF">B5J99_13385</name>
</gene>
<dbReference type="PROSITE" id="PS01124">
    <property type="entry name" value="HTH_ARAC_FAMILY_2"/>
    <property type="match status" value="1"/>
</dbReference>
<dbReference type="InterPro" id="IPR018062">
    <property type="entry name" value="HTH_AraC-typ_CS"/>
</dbReference>
<dbReference type="InterPro" id="IPR009057">
    <property type="entry name" value="Homeodomain-like_sf"/>
</dbReference>
<keyword evidence="6" id="KW-1185">Reference proteome</keyword>
<dbReference type="PROSITE" id="PS00041">
    <property type="entry name" value="HTH_ARAC_FAMILY_1"/>
    <property type="match status" value="1"/>
</dbReference>
<accession>A0ABN5B805</accession>
<protein>
    <recommendedName>
        <fullName evidence="4">HTH araC/xylS-type domain-containing protein</fullName>
    </recommendedName>
</protein>
<dbReference type="GeneID" id="303486569"/>
<dbReference type="RefSeq" id="WP_117352663.1">
    <property type="nucleotide sequence ID" value="NZ_CP020083.1"/>
</dbReference>
<dbReference type="InterPro" id="IPR020449">
    <property type="entry name" value="Tscrpt_reg_AraC-type_HTH"/>
</dbReference>
<keyword evidence="1" id="KW-0805">Transcription regulation</keyword>
<dbReference type="PANTHER" id="PTHR46796">
    <property type="entry name" value="HTH-TYPE TRANSCRIPTIONAL ACTIVATOR RHAS-RELATED"/>
    <property type="match status" value="1"/>
</dbReference>